<dbReference type="SUPFAM" id="SSF51197">
    <property type="entry name" value="Clavaminate synthase-like"/>
    <property type="match status" value="1"/>
</dbReference>
<sequence>MINSAIVPILDLSHASHPNQMGDLLRDALFDAGFLYVKNHGVEVEKISNLPFLGCNGFAEETTLGKQDLREQFNFVTEIPVTYKPTTDAVRKDQASGFKDHTTRDFSRLYWQLRGLNQGPSEHDVPGFHHALTESDITTLEWLCYRFVHLVEEALGMPEGTFYAFFQRPTSGEISEHNQYVPPQHRIKFLKYSPTAGGDECARGIGAHKDSSGWLTFLYQVGQEKGLEVLDANGEMVPAPPIQNTFVVNFSNAFEAATGGLPLDLTISEIQCHIPLVIRKLRQVPEEQSSNRNVSNLLDARWDSLGESQLRN</sequence>
<keyword evidence="2" id="KW-0408">Iron</keyword>
<dbReference type="InterPro" id="IPR027443">
    <property type="entry name" value="IPNS-like_sf"/>
</dbReference>
<organism evidence="5 6">
    <name type="scientific">Massariosphaeria phaeospora</name>
    <dbReference type="NCBI Taxonomy" id="100035"/>
    <lineage>
        <taxon>Eukaryota</taxon>
        <taxon>Fungi</taxon>
        <taxon>Dikarya</taxon>
        <taxon>Ascomycota</taxon>
        <taxon>Pezizomycotina</taxon>
        <taxon>Dothideomycetes</taxon>
        <taxon>Pleosporomycetidae</taxon>
        <taxon>Pleosporales</taxon>
        <taxon>Pleosporales incertae sedis</taxon>
        <taxon>Massariosphaeria</taxon>
    </lineage>
</organism>
<accession>A0A7C8IBD1</accession>
<dbReference type="InterPro" id="IPR050295">
    <property type="entry name" value="Plant_2OG-oxidoreductases"/>
</dbReference>
<keyword evidence="6" id="KW-1185">Reference proteome</keyword>
<dbReference type="InterPro" id="IPR026992">
    <property type="entry name" value="DIOX_N"/>
</dbReference>
<proteinExistence type="predicted"/>
<dbReference type="EMBL" id="JAADJZ010000005">
    <property type="protein sequence ID" value="KAF2875329.1"/>
    <property type="molecule type" value="Genomic_DNA"/>
</dbReference>
<dbReference type="Pfam" id="PF14226">
    <property type="entry name" value="DIOX_N"/>
    <property type="match status" value="1"/>
</dbReference>
<feature type="domain" description="Isopenicillin N synthase-like Fe(2+) 2OG dioxygenase" evidence="3">
    <location>
        <begin position="189"/>
        <end position="260"/>
    </location>
</feature>
<reference evidence="5 6" key="1">
    <citation type="submission" date="2020-01" db="EMBL/GenBank/DDBJ databases">
        <authorList>
            <consortium name="DOE Joint Genome Institute"/>
            <person name="Haridas S."/>
            <person name="Albert R."/>
            <person name="Binder M."/>
            <person name="Bloem J."/>
            <person name="Labutti K."/>
            <person name="Salamov A."/>
            <person name="Andreopoulos B."/>
            <person name="Baker S.E."/>
            <person name="Barry K."/>
            <person name="Bills G."/>
            <person name="Bluhm B.H."/>
            <person name="Cannon C."/>
            <person name="Castanera R."/>
            <person name="Culley D.E."/>
            <person name="Daum C."/>
            <person name="Ezra D."/>
            <person name="Gonzalez J.B."/>
            <person name="Henrissat B."/>
            <person name="Kuo A."/>
            <person name="Liang C."/>
            <person name="Lipzen A."/>
            <person name="Lutzoni F."/>
            <person name="Magnuson J."/>
            <person name="Mondo S."/>
            <person name="Nolan M."/>
            <person name="Ohm R."/>
            <person name="Pangilinan J."/>
            <person name="Park H.-J.H."/>
            <person name="Ramirez L."/>
            <person name="Alfaro M."/>
            <person name="Sun H."/>
            <person name="Tritt A."/>
            <person name="Yoshinaga Y."/>
            <person name="Zwiers L.-H.L."/>
            <person name="Turgeon B.G."/>
            <person name="Goodwin S.B."/>
            <person name="Spatafora J.W."/>
            <person name="Crous P.W."/>
            <person name="Grigoriev I.V."/>
        </authorList>
    </citation>
    <scope>NUCLEOTIDE SEQUENCE [LARGE SCALE GENOMIC DNA]</scope>
    <source>
        <strain evidence="5 6">CBS 611.86</strain>
    </source>
</reference>
<name>A0A7C8IBD1_9PLEO</name>
<feature type="domain" description="Non-haem dioxygenase N-terminal" evidence="4">
    <location>
        <begin position="7"/>
        <end position="49"/>
    </location>
</feature>
<dbReference type="AlphaFoldDB" id="A0A7C8IBD1"/>
<evidence type="ECO:0008006" key="7">
    <source>
        <dbReference type="Google" id="ProtNLM"/>
    </source>
</evidence>
<comment type="caution">
    <text evidence="5">The sequence shown here is derived from an EMBL/GenBank/DDBJ whole genome shotgun (WGS) entry which is preliminary data.</text>
</comment>
<gene>
    <name evidence="5" type="ORF">BDV95DRAFT_626787</name>
</gene>
<evidence type="ECO:0000313" key="5">
    <source>
        <dbReference type="EMBL" id="KAF2875329.1"/>
    </source>
</evidence>
<keyword evidence="1" id="KW-0479">Metal-binding</keyword>
<dbReference type="Gene3D" id="2.60.120.330">
    <property type="entry name" value="B-lactam Antibiotic, Isopenicillin N Synthase, Chain"/>
    <property type="match status" value="1"/>
</dbReference>
<evidence type="ECO:0000259" key="4">
    <source>
        <dbReference type="Pfam" id="PF14226"/>
    </source>
</evidence>
<dbReference type="PANTHER" id="PTHR47991">
    <property type="entry name" value="OXOGLUTARATE/IRON-DEPENDENT DIOXYGENASE"/>
    <property type="match status" value="1"/>
</dbReference>
<dbReference type="InterPro" id="IPR044861">
    <property type="entry name" value="IPNS-like_FE2OG_OXY"/>
</dbReference>
<evidence type="ECO:0000256" key="1">
    <source>
        <dbReference type="ARBA" id="ARBA00022723"/>
    </source>
</evidence>
<protein>
    <recommendedName>
        <fullName evidence="7">Fe2OG dioxygenase domain-containing protein</fullName>
    </recommendedName>
</protein>
<dbReference type="GO" id="GO:0046872">
    <property type="term" value="F:metal ion binding"/>
    <property type="evidence" value="ECO:0007669"/>
    <property type="project" value="UniProtKB-KW"/>
</dbReference>
<evidence type="ECO:0000256" key="2">
    <source>
        <dbReference type="ARBA" id="ARBA00023004"/>
    </source>
</evidence>
<dbReference type="Proteomes" id="UP000481861">
    <property type="component" value="Unassembled WGS sequence"/>
</dbReference>
<dbReference type="Pfam" id="PF03171">
    <property type="entry name" value="2OG-FeII_Oxy"/>
    <property type="match status" value="1"/>
</dbReference>
<evidence type="ECO:0000313" key="6">
    <source>
        <dbReference type="Proteomes" id="UP000481861"/>
    </source>
</evidence>
<dbReference type="OrthoDB" id="627829at2759"/>
<evidence type="ECO:0000259" key="3">
    <source>
        <dbReference type="Pfam" id="PF03171"/>
    </source>
</evidence>